<keyword evidence="1" id="KW-0863">Zinc-finger</keyword>
<dbReference type="InterPro" id="IPR013083">
    <property type="entry name" value="Znf_RING/FYVE/PHD"/>
</dbReference>
<organism evidence="3 4">
    <name type="scientific">Artemisia annua</name>
    <name type="common">Sweet wormwood</name>
    <dbReference type="NCBI Taxonomy" id="35608"/>
    <lineage>
        <taxon>Eukaryota</taxon>
        <taxon>Viridiplantae</taxon>
        <taxon>Streptophyta</taxon>
        <taxon>Embryophyta</taxon>
        <taxon>Tracheophyta</taxon>
        <taxon>Spermatophyta</taxon>
        <taxon>Magnoliopsida</taxon>
        <taxon>eudicotyledons</taxon>
        <taxon>Gunneridae</taxon>
        <taxon>Pentapetalae</taxon>
        <taxon>asterids</taxon>
        <taxon>campanulids</taxon>
        <taxon>Asterales</taxon>
        <taxon>Asteraceae</taxon>
        <taxon>Asteroideae</taxon>
        <taxon>Anthemideae</taxon>
        <taxon>Artemisiinae</taxon>
        <taxon>Artemisia</taxon>
    </lineage>
</organism>
<dbReference type="EMBL" id="PKPP01001656">
    <property type="protein sequence ID" value="PWA80912.1"/>
    <property type="molecule type" value="Genomic_DNA"/>
</dbReference>
<keyword evidence="1" id="KW-0479">Metal-binding</keyword>
<keyword evidence="1" id="KW-0862">Zinc</keyword>
<sequence length="118" mass="13823">MIFGVSNDTVLFCACILVLLFRIKQDVVEILVRLVSYVFYPDHFRDVTWDLPIIRFGDLQDRRGQRSFDELCFICLKEYEKDDVVSQLSRCGHVYHTKCVGNLLRDCNVRLNFATIVI</sequence>
<dbReference type="OrthoDB" id="8062037at2759"/>
<gene>
    <name evidence="3" type="ORF">CTI12_AA127870</name>
</gene>
<protein>
    <recommendedName>
        <fullName evidence="2">RING-type domain-containing protein</fullName>
    </recommendedName>
</protein>
<dbReference type="Gene3D" id="3.30.40.10">
    <property type="entry name" value="Zinc/RING finger domain, C3HC4 (zinc finger)"/>
    <property type="match status" value="1"/>
</dbReference>
<dbReference type="Pfam" id="PF13639">
    <property type="entry name" value="zf-RING_2"/>
    <property type="match status" value="1"/>
</dbReference>
<accession>A0A2U1P590</accession>
<dbReference type="Proteomes" id="UP000245207">
    <property type="component" value="Unassembled WGS sequence"/>
</dbReference>
<dbReference type="AlphaFoldDB" id="A0A2U1P590"/>
<evidence type="ECO:0000259" key="2">
    <source>
        <dbReference type="PROSITE" id="PS50089"/>
    </source>
</evidence>
<comment type="caution">
    <text evidence="3">The sequence shown here is derived from an EMBL/GenBank/DDBJ whole genome shotgun (WGS) entry which is preliminary data.</text>
</comment>
<dbReference type="SUPFAM" id="SSF57850">
    <property type="entry name" value="RING/U-box"/>
    <property type="match status" value="1"/>
</dbReference>
<keyword evidence="4" id="KW-1185">Reference proteome</keyword>
<evidence type="ECO:0000256" key="1">
    <source>
        <dbReference type="PROSITE-ProRule" id="PRU00175"/>
    </source>
</evidence>
<evidence type="ECO:0000313" key="4">
    <source>
        <dbReference type="Proteomes" id="UP000245207"/>
    </source>
</evidence>
<dbReference type="PROSITE" id="PS50089">
    <property type="entry name" value="ZF_RING_2"/>
    <property type="match status" value="1"/>
</dbReference>
<dbReference type="GO" id="GO:0008270">
    <property type="term" value="F:zinc ion binding"/>
    <property type="evidence" value="ECO:0007669"/>
    <property type="project" value="UniProtKB-KW"/>
</dbReference>
<reference evidence="3 4" key="1">
    <citation type="journal article" date="2018" name="Mol. Plant">
        <title>The genome of Artemisia annua provides insight into the evolution of Asteraceae family and artemisinin biosynthesis.</title>
        <authorList>
            <person name="Shen Q."/>
            <person name="Zhang L."/>
            <person name="Liao Z."/>
            <person name="Wang S."/>
            <person name="Yan T."/>
            <person name="Shi P."/>
            <person name="Liu M."/>
            <person name="Fu X."/>
            <person name="Pan Q."/>
            <person name="Wang Y."/>
            <person name="Lv Z."/>
            <person name="Lu X."/>
            <person name="Zhang F."/>
            <person name="Jiang W."/>
            <person name="Ma Y."/>
            <person name="Chen M."/>
            <person name="Hao X."/>
            <person name="Li L."/>
            <person name="Tang Y."/>
            <person name="Lv G."/>
            <person name="Zhou Y."/>
            <person name="Sun X."/>
            <person name="Brodelius P.E."/>
            <person name="Rose J.K.C."/>
            <person name="Tang K."/>
        </authorList>
    </citation>
    <scope>NUCLEOTIDE SEQUENCE [LARGE SCALE GENOMIC DNA]</scope>
    <source>
        <strain evidence="4">cv. Huhao1</strain>
        <tissue evidence="3">Leaf</tissue>
    </source>
</reference>
<evidence type="ECO:0000313" key="3">
    <source>
        <dbReference type="EMBL" id="PWA80912.1"/>
    </source>
</evidence>
<feature type="domain" description="RING-type" evidence="2">
    <location>
        <begin position="72"/>
        <end position="107"/>
    </location>
</feature>
<dbReference type="InterPro" id="IPR001841">
    <property type="entry name" value="Znf_RING"/>
</dbReference>
<proteinExistence type="predicted"/>
<name>A0A2U1P590_ARTAN</name>